<evidence type="ECO:0000313" key="2">
    <source>
        <dbReference type="Proteomes" id="UP000799118"/>
    </source>
</evidence>
<sequence>LCFNWMGKPTTPPDMALQASSSSNILSMYASWSGNTRTAHWELPEASDSSSSDALSLYNQSCTGFKTTITYNTKVKSYNYY</sequence>
<accession>A0A6A4HKY3</accession>
<gene>
    <name evidence="1" type="ORF">BT96DRAFT_798416</name>
</gene>
<evidence type="ECO:0000313" key="1">
    <source>
        <dbReference type="EMBL" id="KAE9398211.1"/>
    </source>
</evidence>
<proteinExistence type="predicted"/>
<name>A0A6A4HKY3_9AGAR</name>
<protein>
    <submittedName>
        <fullName evidence="1">Uncharacterized protein</fullName>
    </submittedName>
</protein>
<dbReference type="EMBL" id="ML769486">
    <property type="protein sequence ID" value="KAE9398211.1"/>
    <property type="molecule type" value="Genomic_DNA"/>
</dbReference>
<dbReference type="AlphaFoldDB" id="A0A6A4HKY3"/>
<keyword evidence="2" id="KW-1185">Reference proteome</keyword>
<dbReference type="Proteomes" id="UP000799118">
    <property type="component" value="Unassembled WGS sequence"/>
</dbReference>
<feature type="non-terminal residue" evidence="1">
    <location>
        <position position="1"/>
    </location>
</feature>
<organism evidence="1 2">
    <name type="scientific">Gymnopus androsaceus JB14</name>
    <dbReference type="NCBI Taxonomy" id="1447944"/>
    <lineage>
        <taxon>Eukaryota</taxon>
        <taxon>Fungi</taxon>
        <taxon>Dikarya</taxon>
        <taxon>Basidiomycota</taxon>
        <taxon>Agaricomycotina</taxon>
        <taxon>Agaricomycetes</taxon>
        <taxon>Agaricomycetidae</taxon>
        <taxon>Agaricales</taxon>
        <taxon>Marasmiineae</taxon>
        <taxon>Omphalotaceae</taxon>
        <taxon>Gymnopus</taxon>
    </lineage>
</organism>
<feature type="non-terminal residue" evidence="1">
    <location>
        <position position="81"/>
    </location>
</feature>
<reference evidence="1" key="1">
    <citation type="journal article" date="2019" name="Environ. Microbiol.">
        <title>Fungal ecological strategies reflected in gene transcription - a case study of two litter decomposers.</title>
        <authorList>
            <person name="Barbi F."/>
            <person name="Kohler A."/>
            <person name="Barry K."/>
            <person name="Baskaran P."/>
            <person name="Daum C."/>
            <person name="Fauchery L."/>
            <person name="Ihrmark K."/>
            <person name="Kuo A."/>
            <person name="LaButti K."/>
            <person name="Lipzen A."/>
            <person name="Morin E."/>
            <person name="Grigoriev I.V."/>
            <person name="Henrissat B."/>
            <person name="Lindahl B."/>
            <person name="Martin F."/>
        </authorList>
    </citation>
    <scope>NUCLEOTIDE SEQUENCE</scope>
    <source>
        <strain evidence="1">JB14</strain>
    </source>
</reference>